<dbReference type="EMBL" id="JH159164">
    <property type="protein sequence ID" value="EGZ06249.1"/>
    <property type="molecule type" value="Genomic_DNA"/>
</dbReference>
<gene>
    <name evidence="2" type="ORF">PHYSODRAFT_341532</name>
</gene>
<evidence type="ECO:0000256" key="1">
    <source>
        <dbReference type="SAM" id="MobiDB-lite"/>
    </source>
</evidence>
<evidence type="ECO:0000313" key="3">
    <source>
        <dbReference type="Proteomes" id="UP000002640"/>
    </source>
</evidence>
<sequence>MLTRINQADFKCVMTAMDLDHQLSDTSRAAKEAEPEVWAELRSDPGPERRSSETRDLSLECDDRSPRSSRGAERNLVERGFDLPGGYGAVAQGVELSRGAGVRARVFTQVDKLSGVTWSPSPASDVKFEVFAQVEKPSGVLQT</sequence>
<evidence type="ECO:0000313" key="2">
    <source>
        <dbReference type="EMBL" id="EGZ06249.1"/>
    </source>
</evidence>
<dbReference type="InParanoid" id="G5ADJ6"/>
<feature type="region of interest" description="Disordered" evidence="1">
    <location>
        <begin position="25"/>
        <end position="76"/>
    </location>
</feature>
<dbReference type="RefSeq" id="XP_009538146.1">
    <property type="nucleotide sequence ID" value="XM_009539851.1"/>
</dbReference>
<dbReference type="GeneID" id="20648094"/>
<protein>
    <submittedName>
        <fullName evidence="2">Uncharacterized protein</fullName>
    </submittedName>
</protein>
<organism evidence="2 3">
    <name type="scientific">Phytophthora sojae (strain P6497)</name>
    <name type="common">Soybean stem and root rot agent</name>
    <name type="synonym">Phytophthora megasperma f. sp. glycines</name>
    <dbReference type="NCBI Taxonomy" id="1094619"/>
    <lineage>
        <taxon>Eukaryota</taxon>
        <taxon>Sar</taxon>
        <taxon>Stramenopiles</taxon>
        <taxon>Oomycota</taxon>
        <taxon>Peronosporomycetes</taxon>
        <taxon>Peronosporales</taxon>
        <taxon>Peronosporaceae</taxon>
        <taxon>Phytophthora</taxon>
    </lineage>
</organism>
<keyword evidence="3" id="KW-1185">Reference proteome</keyword>
<dbReference type="KEGG" id="psoj:PHYSODRAFT_341532"/>
<proteinExistence type="predicted"/>
<reference evidence="2 3" key="1">
    <citation type="journal article" date="2006" name="Science">
        <title>Phytophthora genome sequences uncover evolutionary origins and mechanisms of pathogenesis.</title>
        <authorList>
            <person name="Tyler B.M."/>
            <person name="Tripathy S."/>
            <person name="Zhang X."/>
            <person name="Dehal P."/>
            <person name="Jiang R.H."/>
            <person name="Aerts A."/>
            <person name="Arredondo F.D."/>
            <person name="Baxter L."/>
            <person name="Bensasson D."/>
            <person name="Beynon J.L."/>
            <person name="Chapman J."/>
            <person name="Damasceno C.M."/>
            <person name="Dorrance A.E."/>
            <person name="Dou D."/>
            <person name="Dickerman A.W."/>
            <person name="Dubchak I.L."/>
            <person name="Garbelotto M."/>
            <person name="Gijzen M."/>
            <person name="Gordon S.G."/>
            <person name="Govers F."/>
            <person name="Grunwald N.J."/>
            <person name="Huang W."/>
            <person name="Ivors K.L."/>
            <person name="Jones R.W."/>
            <person name="Kamoun S."/>
            <person name="Krampis K."/>
            <person name="Lamour K.H."/>
            <person name="Lee M.K."/>
            <person name="McDonald W.H."/>
            <person name="Medina M."/>
            <person name="Meijer H.J."/>
            <person name="Nordberg E.K."/>
            <person name="Maclean D.J."/>
            <person name="Ospina-Giraldo M.D."/>
            <person name="Morris P.F."/>
            <person name="Phuntumart V."/>
            <person name="Putnam N.H."/>
            <person name="Rash S."/>
            <person name="Rose J.K."/>
            <person name="Sakihama Y."/>
            <person name="Salamov A.A."/>
            <person name="Savidor A."/>
            <person name="Scheuring C.F."/>
            <person name="Smith B.M."/>
            <person name="Sobral B.W."/>
            <person name="Terry A."/>
            <person name="Torto-Alalibo T.A."/>
            <person name="Win J."/>
            <person name="Xu Z."/>
            <person name="Zhang H."/>
            <person name="Grigoriev I.V."/>
            <person name="Rokhsar D.S."/>
            <person name="Boore J.L."/>
        </authorList>
    </citation>
    <scope>NUCLEOTIDE SEQUENCE [LARGE SCALE GENOMIC DNA]</scope>
    <source>
        <strain evidence="2 3">P6497</strain>
    </source>
</reference>
<dbReference type="Proteomes" id="UP000002640">
    <property type="component" value="Unassembled WGS sequence"/>
</dbReference>
<dbReference type="AlphaFoldDB" id="G5ADJ6"/>
<name>G5ADJ6_PHYSP</name>
<accession>G5ADJ6</accession>